<organism evidence="2 3">
    <name type="scientific">Lysinibacillus agricola</name>
    <dbReference type="NCBI Taxonomy" id="2590012"/>
    <lineage>
        <taxon>Bacteria</taxon>
        <taxon>Bacillati</taxon>
        <taxon>Bacillota</taxon>
        <taxon>Bacilli</taxon>
        <taxon>Bacillales</taxon>
        <taxon>Bacillaceae</taxon>
        <taxon>Lysinibacillus</taxon>
    </lineage>
</organism>
<keyword evidence="3" id="KW-1185">Reference proteome</keyword>
<accession>A0ABX7AP36</accession>
<evidence type="ECO:0008006" key="4">
    <source>
        <dbReference type="Google" id="ProtNLM"/>
    </source>
</evidence>
<evidence type="ECO:0000256" key="1">
    <source>
        <dbReference type="SAM" id="Phobius"/>
    </source>
</evidence>
<dbReference type="EMBL" id="CP067341">
    <property type="protein sequence ID" value="QQP10683.1"/>
    <property type="molecule type" value="Genomic_DNA"/>
</dbReference>
<proteinExistence type="predicted"/>
<protein>
    <recommendedName>
        <fullName evidence="4">Lipoprotein</fullName>
    </recommendedName>
</protein>
<name>A0ABX7AP36_9BACI</name>
<reference evidence="2 3" key="1">
    <citation type="submission" date="2020-01" db="EMBL/GenBank/DDBJ databases">
        <authorList>
            <person name="Liu G."/>
            <person name="Liu B."/>
        </authorList>
    </citation>
    <scope>NUCLEOTIDE SEQUENCE [LARGE SCALE GENOMIC DNA]</scope>
    <source>
        <strain evidence="2 3">FJAT-51161</strain>
    </source>
</reference>
<dbReference type="InterPro" id="IPR046208">
    <property type="entry name" value="DUF6241"/>
</dbReference>
<dbReference type="Pfam" id="PF19754">
    <property type="entry name" value="DUF6241"/>
    <property type="match status" value="1"/>
</dbReference>
<sequence>MKKLSYTILAILLTIIVGITTVIVFGNEKSNEKGKTVEVTPNSSQLDGLYLDFDLTTEKVNKNRLSNETKFEQYLHAMSHQKVKAEDKWDFMPLTKNNVETMLTILDHTNYKHEKKYRDILNEWRNDDFSNAVDAHNFVWKNQGGTVGKAYGLLTEEEEHHYIIEFFGQTYFNEHSDEIMQRIYGK</sequence>
<keyword evidence="1" id="KW-0812">Transmembrane</keyword>
<gene>
    <name evidence="2" type="ORF">FJQ98_15645</name>
</gene>
<dbReference type="RefSeq" id="WP_053597334.1">
    <property type="nucleotide sequence ID" value="NZ_CP067341.1"/>
</dbReference>
<keyword evidence="1" id="KW-1133">Transmembrane helix</keyword>
<feature type="transmembrane region" description="Helical" evidence="1">
    <location>
        <begin position="6"/>
        <end position="25"/>
    </location>
</feature>
<keyword evidence="1" id="KW-0472">Membrane</keyword>
<evidence type="ECO:0000313" key="2">
    <source>
        <dbReference type="EMBL" id="QQP10683.1"/>
    </source>
</evidence>
<dbReference type="Proteomes" id="UP000596049">
    <property type="component" value="Chromosome"/>
</dbReference>
<evidence type="ECO:0000313" key="3">
    <source>
        <dbReference type="Proteomes" id="UP000596049"/>
    </source>
</evidence>